<proteinExistence type="predicted"/>
<name>F6D676_METPW</name>
<dbReference type="Gene3D" id="3.40.50.150">
    <property type="entry name" value="Vaccinia Virus protein VP39"/>
    <property type="match status" value="1"/>
</dbReference>
<dbReference type="PANTHER" id="PTHR43861:SF6">
    <property type="entry name" value="METHYLTRANSFERASE TYPE 11"/>
    <property type="match status" value="1"/>
</dbReference>
<keyword evidence="2" id="KW-1185">Reference proteome</keyword>
<dbReference type="HOGENOM" id="CLU_1237937_0_0_2"/>
<dbReference type="KEGG" id="mew:MSWAN_1272"/>
<dbReference type="Proteomes" id="UP000009231">
    <property type="component" value="Chromosome"/>
</dbReference>
<dbReference type="SUPFAM" id="SSF53335">
    <property type="entry name" value="S-adenosyl-L-methionine-dependent methyltransferases"/>
    <property type="match status" value="1"/>
</dbReference>
<evidence type="ECO:0000313" key="2">
    <source>
        <dbReference type="Proteomes" id="UP000009231"/>
    </source>
</evidence>
<keyword evidence="1" id="KW-0808">Transferase</keyword>
<dbReference type="RefSeq" id="WP_013825790.1">
    <property type="nucleotide sequence ID" value="NC_015574.1"/>
</dbReference>
<organism evidence="1 2">
    <name type="scientific">Methanobacterium paludis (strain DSM 25820 / JCM 18151 / SWAN1)</name>
    <dbReference type="NCBI Taxonomy" id="868131"/>
    <lineage>
        <taxon>Archaea</taxon>
        <taxon>Methanobacteriati</taxon>
        <taxon>Methanobacteriota</taxon>
        <taxon>Methanomada group</taxon>
        <taxon>Methanobacteria</taxon>
        <taxon>Methanobacteriales</taxon>
        <taxon>Methanobacteriaceae</taxon>
        <taxon>Methanobacterium</taxon>
    </lineage>
</organism>
<evidence type="ECO:0000313" key="1">
    <source>
        <dbReference type="EMBL" id="AEG18289.1"/>
    </source>
</evidence>
<dbReference type="eggNOG" id="arCOG04340">
    <property type="taxonomic scope" value="Archaea"/>
</dbReference>
<dbReference type="EMBL" id="CP002772">
    <property type="protein sequence ID" value="AEG18289.1"/>
    <property type="molecule type" value="Genomic_DNA"/>
</dbReference>
<dbReference type="STRING" id="868131.MSWAN_1272"/>
<accession>F6D676</accession>
<dbReference type="OrthoDB" id="147504at2157"/>
<dbReference type="CDD" id="cd02440">
    <property type="entry name" value="AdoMet_MTases"/>
    <property type="match status" value="1"/>
</dbReference>
<dbReference type="InterPro" id="IPR029063">
    <property type="entry name" value="SAM-dependent_MTases_sf"/>
</dbReference>
<dbReference type="Pfam" id="PF13489">
    <property type="entry name" value="Methyltransf_23"/>
    <property type="match status" value="1"/>
</dbReference>
<sequence length="223" mass="26225">MGNKGTKWSTYNLEYAKDHEKRNPNDYWEFKAIFKLYEPKSTDKILEIGCNTGEFCNLLKEKYNNETYGVDINKNAIIVATDKYPNLKFQSKDIFELKKEKYDIIYMQHVIEHLKEPERALIKLREDNLNCGGKLIITCPNKWAYFLKAYTWCKKIKFCYDPTHVSEFSPLTLSKLIKNAGYQKVKIFTKPLGFPFSSLISPNFYYSLPSWVFGGHIFLLCQM</sequence>
<dbReference type="GO" id="GO:0008168">
    <property type="term" value="F:methyltransferase activity"/>
    <property type="evidence" value="ECO:0007669"/>
    <property type="project" value="UniProtKB-KW"/>
</dbReference>
<dbReference type="AlphaFoldDB" id="F6D676"/>
<dbReference type="GeneID" id="10668777"/>
<keyword evidence="1" id="KW-0489">Methyltransferase</keyword>
<gene>
    <name evidence="1" type="ordered locus">MSWAN_1272</name>
</gene>
<protein>
    <submittedName>
        <fullName evidence="1">Methyltransferase type 12</fullName>
    </submittedName>
</protein>
<dbReference type="PANTHER" id="PTHR43861">
    <property type="entry name" value="TRANS-ACONITATE 2-METHYLTRANSFERASE-RELATED"/>
    <property type="match status" value="1"/>
</dbReference>
<dbReference type="GO" id="GO:0032259">
    <property type="term" value="P:methylation"/>
    <property type="evidence" value="ECO:0007669"/>
    <property type="project" value="UniProtKB-KW"/>
</dbReference>
<reference evidence="1 2" key="1">
    <citation type="journal article" date="2014" name="Int. J. Syst. Evol. Microbiol.">
        <title>Methanobacterium paludis sp. nov. and a novel strain of Methanobacterium lacus isolated from northern peatlands.</title>
        <authorList>
            <person name="Cadillo-Quiroz H."/>
            <person name="Brauer S.L."/>
            <person name="Goodson N."/>
            <person name="Yavitt J.B."/>
            <person name="Zinder S.H."/>
        </authorList>
    </citation>
    <scope>NUCLEOTIDE SEQUENCE [LARGE SCALE GENOMIC DNA]</scope>
    <source>
        <strain evidence="2">DSM 25820 / JCM 18151 / SWAN1</strain>
    </source>
</reference>